<dbReference type="Gene3D" id="1.10.287.1060">
    <property type="entry name" value="ESAT-6-like"/>
    <property type="match status" value="1"/>
</dbReference>
<comment type="caution">
    <text evidence="1">The sequence shown here is derived from an EMBL/GenBank/DDBJ whole genome shotgun (WGS) entry which is preliminary data.</text>
</comment>
<dbReference type="OrthoDB" id="3253863at2"/>
<gene>
    <name evidence="1" type="ORF">DFJ75_3488</name>
</gene>
<name>A0A495K787_WILMA</name>
<evidence type="ECO:0000313" key="1">
    <source>
        <dbReference type="EMBL" id="RKR96635.1"/>
    </source>
</evidence>
<organism evidence="1 2">
    <name type="scientific">Williamsia marianensis</name>
    <dbReference type="NCBI Taxonomy" id="85044"/>
    <lineage>
        <taxon>Bacteria</taxon>
        <taxon>Bacillati</taxon>
        <taxon>Actinomycetota</taxon>
        <taxon>Actinomycetes</taxon>
        <taxon>Mycobacteriales</taxon>
        <taxon>Nocardiaceae</taxon>
        <taxon>Williamsia</taxon>
    </lineage>
</organism>
<evidence type="ECO:0000313" key="2">
    <source>
        <dbReference type="Proteomes" id="UP000274762"/>
    </source>
</evidence>
<dbReference type="AlphaFoldDB" id="A0A495K787"/>
<dbReference type="RefSeq" id="WP_062795531.1">
    <property type="nucleotide sequence ID" value="NZ_CBCRXS010000003.1"/>
</dbReference>
<evidence type="ECO:0008006" key="3">
    <source>
        <dbReference type="Google" id="ProtNLM"/>
    </source>
</evidence>
<dbReference type="EMBL" id="RBKV01000001">
    <property type="protein sequence ID" value="RKR96635.1"/>
    <property type="molecule type" value="Genomic_DNA"/>
</dbReference>
<reference evidence="1 2" key="1">
    <citation type="submission" date="2018-10" db="EMBL/GenBank/DDBJ databases">
        <title>Sequencing the genomes of 1000 actinobacteria strains.</title>
        <authorList>
            <person name="Klenk H.-P."/>
        </authorList>
    </citation>
    <scope>NUCLEOTIDE SEQUENCE [LARGE SCALE GENOMIC DNA]</scope>
    <source>
        <strain evidence="1 2">DSM 44343</strain>
    </source>
</reference>
<dbReference type="SUPFAM" id="SSF140453">
    <property type="entry name" value="EsxAB dimer-like"/>
    <property type="match status" value="1"/>
</dbReference>
<dbReference type="InterPro" id="IPR036689">
    <property type="entry name" value="ESAT-6-like_sf"/>
</dbReference>
<proteinExistence type="predicted"/>
<dbReference type="Proteomes" id="UP000274762">
    <property type="component" value="Unassembled WGS sequence"/>
</dbReference>
<dbReference type="InterPro" id="IPR010310">
    <property type="entry name" value="T7SS_ESAT-6-like"/>
</dbReference>
<accession>A0A495K787</accession>
<sequence>MGELLVHPADLLHAAKQVRTWHDDCAAVFADSLQVIGAATEQGWTGSSKESMTSLSARWQGKHRALLSQVLMHSQGFSSAALEYTDTDDASSHAIELAATNTSSLNL</sequence>
<dbReference type="Pfam" id="PF06013">
    <property type="entry name" value="WXG100"/>
    <property type="match status" value="1"/>
</dbReference>
<protein>
    <recommendedName>
        <fullName evidence="3">WXG100 family type VII secretion target</fullName>
    </recommendedName>
</protein>